<gene>
    <name evidence="2" type="ORF">HXX08_14375</name>
    <name evidence="3" type="ORF">OZ401_004929</name>
</gene>
<evidence type="ECO:0000313" key="3">
    <source>
        <dbReference type="EMBL" id="WJW70356.1"/>
    </source>
</evidence>
<dbReference type="Proteomes" id="UP000521676">
    <property type="component" value="Unassembled WGS sequence"/>
</dbReference>
<keyword evidence="5" id="KW-1185">Reference proteome</keyword>
<dbReference type="RefSeq" id="WP_341472225.1">
    <property type="nucleotide sequence ID" value="NZ_CP128402.1"/>
</dbReference>
<dbReference type="PANTHER" id="PTHR30121">
    <property type="entry name" value="UNCHARACTERIZED PROTEIN YJGR-RELATED"/>
    <property type="match status" value="1"/>
</dbReference>
<dbReference type="InterPro" id="IPR051162">
    <property type="entry name" value="T4SS_component"/>
</dbReference>
<evidence type="ECO:0000313" key="4">
    <source>
        <dbReference type="Proteomes" id="UP000521676"/>
    </source>
</evidence>
<sequence>MFEHFEENETSNWQKPRGPVTDGDGQICIGRVGAPPMNESTSDRFFFWIPPSTLVEKTQLVTCKSTIAGKLYTFYAIVDEVRRQSRQRSMSSEVDQADGDLSYEPPFKFEGITYAQASILRTEPPVLTAPLERSEVFLASEEDAFKAYGADEVDNPLAVGLIKNGGEQLAGPGFIDLDYLLGANGGHLNVNGAAGRGTKSSFLLTVNWLLLKKAREQEATEPSNPSRLRIVPIIFNVKNFDLFYIDKPSTRFIAEKHLSDWNRLDIETPAPFSGVAYFAAQQPATQLAIQTGRGSGVKPYSWSLSDIIERNLLSYLFAETDANDANFGALILDIENWLTRETVAGDGTVTRHLQGSGPATFNAFVEWVKTQSMEREDNQRDLKSHHTATWKKLHRRLIKLTYESKGVLRRDEQKGHPLELVKGDTADPQVVDLSALSATPEMQRFVVATLLRQLVEARTGASAVPGLIYLVTLDELNRFAPRGAHDPITQLIETVAAEMRSQGIILLGAQQQASKVSDRIIENCGIRALGKTGTLELATPGWRFLSDSARQKVQALGPDEKLIVQDNFREPMHVRVPFPVWAMNPREAVPETVTSETAGKFSDLLKF</sequence>
<reference evidence="2 4" key="1">
    <citation type="submission" date="2020-06" db="EMBL/GenBank/DDBJ databases">
        <title>Anoxygenic phototrophic Chloroflexota member uses a Type I reaction center.</title>
        <authorList>
            <person name="Tsuji J.M."/>
            <person name="Shaw N.A."/>
            <person name="Nagashima S."/>
            <person name="Venkiteswaran J."/>
            <person name="Schiff S.L."/>
            <person name="Hanada S."/>
            <person name="Tank M."/>
            <person name="Neufeld J.D."/>
        </authorList>
    </citation>
    <scope>NUCLEOTIDE SEQUENCE [LARGE SCALE GENOMIC DNA]</scope>
    <source>
        <strain evidence="2">L227-S17</strain>
    </source>
</reference>
<dbReference type="GO" id="GO:0005524">
    <property type="term" value="F:ATP binding"/>
    <property type="evidence" value="ECO:0007669"/>
    <property type="project" value="UniProtKB-KW"/>
</dbReference>
<protein>
    <submittedName>
        <fullName evidence="2">ATP-binding protein</fullName>
    </submittedName>
</protein>
<dbReference type="AlphaFoldDB" id="A0A8T7M4N8"/>
<evidence type="ECO:0000256" key="1">
    <source>
        <dbReference type="SAM" id="MobiDB-lite"/>
    </source>
</evidence>
<reference evidence="3" key="2">
    <citation type="journal article" date="2024" name="Nature">
        <title>Anoxygenic phototroph of the Chloroflexota uses a type I reaction centre.</title>
        <authorList>
            <person name="Tsuji J.M."/>
            <person name="Shaw N.A."/>
            <person name="Nagashima S."/>
            <person name="Venkiteswaran J.J."/>
            <person name="Schiff S.L."/>
            <person name="Watanabe T."/>
            <person name="Fukui M."/>
            <person name="Hanada S."/>
            <person name="Tank M."/>
            <person name="Neufeld J.D."/>
        </authorList>
    </citation>
    <scope>NUCLEOTIDE SEQUENCE</scope>
    <source>
        <strain evidence="3">L227-S17</strain>
        <plasmid evidence="3 5">unnamed2</plasmid>
    </source>
</reference>
<keyword evidence="3" id="KW-0614">Plasmid</keyword>
<name>A0A8T7M4N8_9CHLR</name>
<proteinExistence type="predicted"/>
<evidence type="ECO:0000313" key="5">
    <source>
        <dbReference type="Proteomes" id="UP001431572"/>
    </source>
</evidence>
<dbReference type="EMBL" id="JACATZ010000002">
    <property type="protein sequence ID" value="NWJ47043.1"/>
    <property type="molecule type" value="Genomic_DNA"/>
</dbReference>
<dbReference type="EMBL" id="CP128402">
    <property type="protein sequence ID" value="WJW70356.1"/>
    <property type="molecule type" value="Genomic_DNA"/>
</dbReference>
<dbReference type="PANTHER" id="PTHR30121:SF6">
    <property type="entry name" value="SLR6007 PROTEIN"/>
    <property type="match status" value="1"/>
</dbReference>
<accession>A0A8T7M4N8</accession>
<organism evidence="2 4">
    <name type="scientific">Candidatus Chlorohelix allophototropha</name>
    <dbReference type="NCBI Taxonomy" id="3003348"/>
    <lineage>
        <taxon>Bacteria</taxon>
        <taxon>Bacillati</taxon>
        <taxon>Chloroflexota</taxon>
        <taxon>Chloroflexia</taxon>
        <taxon>Candidatus Chloroheliales</taxon>
        <taxon>Candidatus Chloroheliaceae</taxon>
        <taxon>Candidatus Chlorohelix</taxon>
    </lineage>
</organism>
<geneLocation type="plasmid" evidence="3 5">
    <name>unnamed2</name>
</geneLocation>
<dbReference type="Proteomes" id="UP001431572">
    <property type="component" value="Plasmid unnamed2"/>
</dbReference>
<keyword evidence="2" id="KW-0067">ATP-binding</keyword>
<feature type="region of interest" description="Disordered" evidence="1">
    <location>
        <begin position="1"/>
        <end position="24"/>
    </location>
</feature>
<dbReference type="Gene3D" id="3.40.50.300">
    <property type="entry name" value="P-loop containing nucleotide triphosphate hydrolases"/>
    <property type="match status" value="1"/>
</dbReference>
<keyword evidence="2" id="KW-0547">Nucleotide-binding</keyword>
<dbReference type="SUPFAM" id="SSF52540">
    <property type="entry name" value="P-loop containing nucleoside triphosphate hydrolases"/>
    <property type="match status" value="1"/>
</dbReference>
<dbReference type="InterPro" id="IPR027417">
    <property type="entry name" value="P-loop_NTPase"/>
</dbReference>
<evidence type="ECO:0000313" key="2">
    <source>
        <dbReference type="EMBL" id="NWJ47043.1"/>
    </source>
</evidence>